<comment type="caution">
    <text evidence="2">The sequence shown here is derived from an EMBL/GenBank/DDBJ whole genome shotgun (WGS) entry which is preliminary data.</text>
</comment>
<dbReference type="PANTHER" id="PTHR43135">
    <property type="entry name" value="ALPHA-D-RIBOSE 1-METHYLPHOSPHONATE 5-TRIPHOSPHATE DIPHOSPHATASE"/>
    <property type="match status" value="1"/>
</dbReference>
<dbReference type="RefSeq" id="WP_344807282.1">
    <property type="nucleotide sequence ID" value="NZ_BAABBO010000011.1"/>
</dbReference>
<evidence type="ECO:0000259" key="1">
    <source>
        <dbReference type="Pfam" id="PF07969"/>
    </source>
</evidence>
<sequence length="400" mass="43473">MNAVLTTERTEKTIPDLLAGNSFVLTNAMVVTETECFSGSLEVKNGLIANIDSGNVSLPGAIDCESAWLMPGLVELHTDNLEKYFAPRPGVIWPASSAVVTHDAQIAASGITTVFDAISVGDIMAGSTRLEYLSIMIKALAEARKQGTQRAEHFLHLRCEVSHPEALEMFSSLVDEDALRLVSIMDHSPGQRQFVNIDKYREYYGGKHGIKGADMEKFISERIEWSRRFSDRYRKAIAEICHERSIPLASHDDATVEHVAESAYYGMSIAEFPTTLEAAQASNDLGLKVMMGAPNIVRGGSHSGNIAAAALADEGLLDILSSDYYPSSLLDGVFMLARMESNAYDLCRAIATVTAAPAASAGLVDRGTISIGKRADLLLVTERQSQPLIRSVWTRGTRVF</sequence>
<dbReference type="Proteomes" id="UP001501337">
    <property type="component" value="Unassembled WGS sequence"/>
</dbReference>
<proteinExistence type="predicted"/>
<dbReference type="NCBIfam" id="NF011990">
    <property type="entry name" value="PRK15446.2-6"/>
    <property type="match status" value="1"/>
</dbReference>
<keyword evidence="3" id="KW-1185">Reference proteome</keyword>
<dbReference type="InterPro" id="IPR013108">
    <property type="entry name" value="Amidohydro_3"/>
</dbReference>
<dbReference type="NCBIfam" id="NF011987">
    <property type="entry name" value="PRK15446.2-3"/>
    <property type="match status" value="1"/>
</dbReference>
<dbReference type="InterPro" id="IPR012696">
    <property type="entry name" value="PhnM"/>
</dbReference>
<dbReference type="Pfam" id="PF07969">
    <property type="entry name" value="Amidohydro_3"/>
    <property type="match status" value="1"/>
</dbReference>
<dbReference type="NCBIfam" id="NF011981">
    <property type="entry name" value="PRK15446.1-2"/>
    <property type="match status" value="1"/>
</dbReference>
<evidence type="ECO:0000313" key="3">
    <source>
        <dbReference type="Proteomes" id="UP001501337"/>
    </source>
</evidence>
<dbReference type="SUPFAM" id="SSF51338">
    <property type="entry name" value="Composite domain of metallo-dependent hydrolases"/>
    <property type="match status" value="1"/>
</dbReference>
<feature type="domain" description="Amidohydrolase 3" evidence="1">
    <location>
        <begin position="132"/>
        <end position="380"/>
    </location>
</feature>
<dbReference type="InterPro" id="IPR051781">
    <property type="entry name" value="Metallo-dep_Hydrolase"/>
</dbReference>
<dbReference type="InterPro" id="IPR032466">
    <property type="entry name" value="Metal_Hydrolase"/>
</dbReference>
<accession>A0ABP7PMI2</accession>
<dbReference type="NCBIfam" id="TIGR02318">
    <property type="entry name" value="phosphono_phnM"/>
    <property type="match status" value="1"/>
</dbReference>
<dbReference type="SUPFAM" id="SSF51556">
    <property type="entry name" value="Metallo-dependent hydrolases"/>
    <property type="match status" value="1"/>
</dbReference>
<organism evidence="2 3">
    <name type="scientific">Allohahella marinimesophila</name>
    <dbReference type="NCBI Taxonomy" id="1054972"/>
    <lineage>
        <taxon>Bacteria</taxon>
        <taxon>Pseudomonadati</taxon>
        <taxon>Pseudomonadota</taxon>
        <taxon>Gammaproteobacteria</taxon>
        <taxon>Oceanospirillales</taxon>
        <taxon>Hahellaceae</taxon>
        <taxon>Allohahella</taxon>
    </lineage>
</organism>
<reference evidence="3" key="1">
    <citation type="journal article" date="2019" name="Int. J. Syst. Evol. Microbiol.">
        <title>The Global Catalogue of Microorganisms (GCM) 10K type strain sequencing project: providing services to taxonomists for standard genome sequencing and annotation.</title>
        <authorList>
            <consortium name="The Broad Institute Genomics Platform"/>
            <consortium name="The Broad Institute Genome Sequencing Center for Infectious Disease"/>
            <person name="Wu L."/>
            <person name="Ma J."/>
        </authorList>
    </citation>
    <scope>NUCLEOTIDE SEQUENCE [LARGE SCALE GENOMIC DNA]</scope>
    <source>
        <strain evidence="3">JCM 17555</strain>
    </source>
</reference>
<dbReference type="Gene3D" id="3.20.20.140">
    <property type="entry name" value="Metal-dependent hydrolases"/>
    <property type="match status" value="2"/>
</dbReference>
<dbReference type="InterPro" id="IPR011059">
    <property type="entry name" value="Metal-dep_hydrolase_composite"/>
</dbReference>
<dbReference type="Gene3D" id="2.30.40.10">
    <property type="entry name" value="Urease, subunit C, domain 1"/>
    <property type="match status" value="1"/>
</dbReference>
<gene>
    <name evidence="2" type="ORF">GCM10022278_27370</name>
</gene>
<dbReference type="PANTHER" id="PTHR43135:SF3">
    <property type="entry name" value="ALPHA-D-RIBOSE 1-METHYLPHOSPHONATE 5-TRIPHOSPHATE DIPHOSPHATASE"/>
    <property type="match status" value="1"/>
</dbReference>
<dbReference type="EMBL" id="BAABBO010000011">
    <property type="protein sequence ID" value="GAA3968154.1"/>
    <property type="molecule type" value="Genomic_DNA"/>
</dbReference>
<dbReference type="CDD" id="cd01306">
    <property type="entry name" value="PhnM"/>
    <property type="match status" value="1"/>
</dbReference>
<protein>
    <submittedName>
        <fullName evidence="2">Alpha-D-ribose 1-methylphosphonate 5-triphosphate diphosphatase</fullName>
    </submittedName>
</protein>
<dbReference type="PIRSF" id="PIRSF038971">
    <property type="entry name" value="PhnM"/>
    <property type="match status" value="1"/>
</dbReference>
<dbReference type="NCBIfam" id="NF011983">
    <property type="entry name" value="PRK15446.1-4"/>
    <property type="match status" value="1"/>
</dbReference>
<dbReference type="NCBIfam" id="NF011984">
    <property type="entry name" value="PRK15446.1-5"/>
    <property type="match status" value="1"/>
</dbReference>
<name>A0ABP7PMI2_9GAMM</name>
<evidence type="ECO:0000313" key="2">
    <source>
        <dbReference type="EMBL" id="GAA3968154.1"/>
    </source>
</evidence>